<dbReference type="STRING" id="2903.R1EI35"/>
<protein>
    <recommendedName>
        <fullName evidence="5">Cation efflux protein transmembrane domain-containing protein</fullName>
    </recommendedName>
</protein>
<dbReference type="KEGG" id="ehx:EMIHUDRAFT_240073"/>
<keyword evidence="2" id="KW-0812">Transmembrane</keyword>
<dbReference type="SUPFAM" id="SSF161111">
    <property type="entry name" value="Cation efflux protein transmembrane domain-like"/>
    <property type="match status" value="1"/>
</dbReference>
<dbReference type="GeneID" id="17268188"/>
<name>A0A0D3JGK6_EMIH1</name>
<dbReference type="GO" id="GO:0016020">
    <property type="term" value="C:membrane"/>
    <property type="evidence" value="ECO:0007669"/>
    <property type="project" value="UniProtKB-SubCell"/>
</dbReference>
<organism evidence="6 7">
    <name type="scientific">Emiliania huxleyi (strain CCMP1516)</name>
    <dbReference type="NCBI Taxonomy" id="280463"/>
    <lineage>
        <taxon>Eukaryota</taxon>
        <taxon>Haptista</taxon>
        <taxon>Haptophyta</taxon>
        <taxon>Prymnesiophyceae</taxon>
        <taxon>Isochrysidales</taxon>
        <taxon>Noelaerhabdaceae</taxon>
        <taxon>Emiliania</taxon>
    </lineage>
</organism>
<dbReference type="PaxDb" id="2903-EOD22641"/>
<dbReference type="InterPro" id="IPR027469">
    <property type="entry name" value="Cation_efflux_TMD_sf"/>
</dbReference>
<feature type="domain" description="Cation efflux protein transmembrane" evidence="5">
    <location>
        <begin position="49"/>
        <end position="96"/>
    </location>
</feature>
<dbReference type="EnsemblProtists" id="EOD22641">
    <property type="protein sequence ID" value="EOD22641"/>
    <property type="gene ID" value="EMIHUDRAFT_240073"/>
</dbReference>
<dbReference type="Pfam" id="PF01545">
    <property type="entry name" value="Cation_efflux"/>
    <property type="match status" value="1"/>
</dbReference>
<evidence type="ECO:0000256" key="4">
    <source>
        <dbReference type="ARBA" id="ARBA00023136"/>
    </source>
</evidence>
<comment type="subcellular location">
    <subcellularLocation>
        <location evidence="1">Membrane</location>
        <topology evidence="1">Multi-pass membrane protein</topology>
    </subcellularLocation>
</comment>
<evidence type="ECO:0000256" key="1">
    <source>
        <dbReference type="ARBA" id="ARBA00004141"/>
    </source>
</evidence>
<evidence type="ECO:0000259" key="5">
    <source>
        <dbReference type="Pfam" id="PF01545"/>
    </source>
</evidence>
<keyword evidence="3" id="KW-1133">Transmembrane helix</keyword>
<evidence type="ECO:0000256" key="2">
    <source>
        <dbReference type="ARBA" id="ARBA00022692"/>
    </source>
</evidence>
<dbReference type="RefSeq" id="XP_005775070.1">
    <property type="nucleotide sequence ID" value="XM_005775013.1"/>
</dbReference>
<keyword evidence="4" id="KW-0472">Membrane</keyword>
<sequence length="273" mass="28223">MVFLLPSTPTTRFAPVSATASLASSAALRLHQPHVHEPGGLSASSRVVLLGACGNVALAVLKTCVGALSGSAVLLADGYHSTGDLVVDGVSFLGVRAPAFELACTLGIAALLSSAGAAMMLSACQPLLLALPWAGPSAGATVTTTGRVVGGDRRIPSYSGDYRYAREDKDVDVQLLLFESFGGFGRGVREILRKAANVLQNNLTRAQYLDEVTWTTKNWLGLQKQRISVVLHTAIAEQIVNELACGGGGRVHGAKCLAALAGVAQAAPVVYLC</sequence>
<evidence type="ECO:0000256" key="3">
    <source>
        <dbReference type="ARBA" id="ARBA00022989"/>
    </source>
</evidence>
<dbReference type="HOGENOM" id="CLU_1020956_0_0_1"/>
<evidence type="ECO:0000313" key="6">
    <source>
        <dbReference type="EnsemblProtists" id="EOD22641"/>
    </source>
</evidence>
<dbReference type="GO" id="GO:0008324">
    <property type="term" value="F:monoatomic cation transmembrane transporter activity"/>
    <property type="evidence" value="ECO:0007669"/>
    <property type="project" value="InterPro"/>
</dbReference>
<reference evidence="6" key="2">
    <citation type="submission" date="2024-10" db="UniProtKB">
        <authorList>
            <consortium name="EnsemblProtists"/>
        </authorList>
    </citation>
    <scope>IDENTIFICATION</scope>
</reference>
<evidence type="ECO:0000313" key="7">
    <source>
        <dbReference type="Proteomes" id="UP000013827"/>
    </source>
</evidence>
<dbReference type="InterPro" id="IPR058533">
    <property type="entry name" value="Cation_efflux_TM"/>
</dbReference>
<dbReference type="Proteomes" id="UP000013827">
    <property type="component" value="Unassembled WGS sequence"/>
</dbReference>
<proteinExistence type="predicted"/>
<reference evidence="7" key="1">
    <citation type="journal article" date="2013" name="Nature">
        <title>Pan genome of the phytoplankton Emiliania underpins its global distribution.</title>
        <authorList>
            <person name="Read B.A."/>
            <person name="Kegel J."/>
            <person name="Klute M.J."/>
            <person name="Kuo A."/>
            <person name="Lefebvre S.C."/>
            <person name="Maumus F."/>
            <person name="Mayer C."/>
            <person name="Miller J."/>
            <person name="Monier A."/>
            <person name="Salamov A."/>
            <person name="Young J."/>
            <person name="Aguilar M."/>
            <person name="Claverie J.M."/>
            <person name="Frickenhaus S."/>
            <person name="Gonzalez K."/>
            <person name="Herman E.K."/>
            <person name="Lin Y.C."/>
            <person name="Napier J."/>
            <person name="Ogata H."/>
            <person name="Sarno A.F."/>
            <person name="Shmutz J."/>
            <person name="Schroeder D."/>
            <person name="de Vargas C."/>
            <person name="Verret F."/>
            <person name="von Dassow P."/>
            <person name="Valentin K."/>
            <person name="Van de Peer Y."/>
            <person name="Wheeler G."/>
            <person name="Dacks J.B."/>
            <person name="Delwiche C.F."/>
            <person name="Dyhrman S.T."/>
            <person name="Glockner G."/>
            <person name="John U."/>
            <person name="Richards T."/>
            <person name="Worden A.Z."/>
            <person name="Zhang X."/>
            <person name="Grigoriev I.V."/>
            <person name="Allen A.E."/>
            <person name="Bidle K."/>
            <person name="Borodovsky M."/>
            <person name="Bowler C."/>
            <person name="Brownlee C."/>
            <person name="Cock J.M."/>
            <person name="Elias M."/>
            <person name="Gladyshev V.N."/>
            <person name="Groth M."/>
            <person name="Guda C."/>
            <person name="Hadaegh A."/>
            <person name="Iglesias-Rodriguez M.D."/>
            <person name="Jenkins J."/>
            <person name="Jones B.M."/>
            <person name="Lawson T."/>
            <person name="Leese F."/>
            <person name="Lindquist E."/>
            <person name="Lobanov A."/>
            <person name="Lomsadze A."/>
            <person name="Malik S.B."/>
            <person name="Marsh M.E."/>
            <person name="Mackinder L."/>
            <person name="Mock T."/>
            <person name="Mueller-Roeber B."/>
            <person name="Pagarete A."/>
            <person name="Parker M."/>
            <person name="Probert I."/>
            <person name="Quesneville H."/>
            <person name="Raines C."/>
            <person name="Rensing S.A."/>
            <person name="Riano-Pachon D.M."/>
            <person name="Richier S."/>
            <person name="Rokitta S."/>
            <person name="Shiraiwa Y."/>
            <person name="Soanes D.M."/>
            <person name="van der Giezen M."/>
            <person name="Wahlund T.M."/>
            <person name="Williams B."/>
            <person name="Wilson W."/>
            <person name="Wolfe G."/>
            <person name="Wurch L.L."/>
        </authorList>
    </citation>
    <scope>NUCLEOTIDE SEQUENCE</scope>
</reference>
<keyword evidence="7" id="KW-1185">Reference proteome</keyword>
<accession>A0A0D3JGK6</accession>
<dbReference type="AlphaFoldDB" id="A0A0D3JGK6"/>
<dbReference type="Gene3D" id="1.20.1510.10">
    <property type="entry name" value="Cation efflux protein transmembrane domain"/>
    <property type="match status" value="1"/>
</dbReference>